<gene>
    <name evidence="2" type="ORF">BG006_004298</name>
</gene>
<reference evidence="2" key="1">
    <citation type="journal article" date="2020" name="Fungal Divers.">
        <title>Resolving the Mortierellaceae phylogeny through synthesis of multi-gene phylogenetics and phylogenomics.</title>
        <authorList>
            <person name="Vandepol N."/>
            <person name="Liber J."/>
            <person name="Desiro A."/>
            <person name="Na H."/>
            <person name="Kennedy M."/>
            <person name="Barry K."/>
            <person name="Grigoriev I.V."/>
            <person name="Miller A.N."/>
            <person name="O'Donnell K."/>
            <person name="Stajich J.E."/>
            <person name="Bonito G."/>
        </authorList>
    </citation>
    <scope>NUCLEOTIDE SEQUENCE</scope>
    <source>
        <strain evidence="2">NVP1</strain>
    </source>
</reference>
<dbReference type="EMBL" id="JAAAUY010002378">
    <property type="protein sequence ID" value="KAF9312693.1"/>
    <property type="molecule type" value="Genomic_DNA"/>
</dbReference>
<sequence>MNNQAKAKQNPGENSAHSGKQLLSLQDSCPRFRVPVANQSTKYKVIQKLHEFLAEFHMHACCHLLLQAILDRVKSTQVSDALDNADKNNAPKTNGLGQPRSNWELCESSFIEKTTTENEHCLKLKSNSKLDDTE</sequence>
<feature type="compositionally biased region" description="Polar residues" evidence="1">
    <location>
        <begin position="90"/>
        <end position="101"/>
    </location>
</feature>
<name>A0A9P5S8P7_9FUNG</name>
<organism evidence="2 3">
    <name type="scientific">Podila minutissima</name>
    <dbReference type="NCBI Taxonomy" id="64525"/>
    <lineage>
        <taxon>Eukaryota</taxon>
        <taxon>Fungi</taxon>
        <taxon>Fungi incertae sedis</taxon>
        <taxon>Mucoromycota</taxon>
        <taxon>Mortierellomycotina</taxon>
        <taxon>Mortierellomycetes</taxon>
        <taxon>Mortierellales</taxon>
        <taxon>Mortierellaceae</taxon>
        <taxon>Podila</taxon>
    </lineage>
</organism>
<accession>A0A9P5S8P7</accession>
<keyword evidence="3" id="KW-1185">Reference proteome</keyword>
<evidence type="ECO:0000256" key="1">
    <source>
        <dbReference type="SAM" id="MobiDB-lite"/>
    </source>
</evidence>
<evidence type="ECO:0000313" key="3">
    <source>
        <dbReference type="Proteomes" id="UP000696485"/>
    </source>
</evidence>
<dbReference type="AlphaFoldDB" id="A0A9P5S8P7"/>
<evidence type="ECO:0000313" key="2">
    <source>
        <dbReference type="EMBL" id="KAF9312693.1"/>
    </source>
</evidence>
<feature type="region of interest" description="Disordered" evidence="1">
    <location>
        <begin position="82"/>
        <end position="101"/>
    </location>
</feature>
<dbReference type="Proteomes" id="UP000696485">
    <property type="component" value="Unassembled WGS sequence"/>
</dbReference>
<feature type="non-terminal residue" evidence="2">
    <location>
        <position position="134"/>
    </location>
</feature>
<comment type="caution">
    <text evidence="2">The sequence shown here is derived from an EMBL/GenBank/DDBJ whole genome shotgun (WGS) entry which is preliminary data.</text>
</comment>
<protein>
    <submittedName>
        <fullName evidence="2">Uncharacterized protein</fullName>
    </submittedName>
</protein>
<proteinExistence type="predicted"/>